<dbReference type="Pfam" id="PF07992">
    <property type="entry name" value="Pyr_redox_2"/>
    <property type="match status" value="1"/>
</dbReference>
<reference evidence="8" key="1">
    <citation type="journal article" date="2019" name="Int. J. Syst. Evol. Microbiol.">
        <title>The Global Catalogue of Microorganisms (GCM) 10K type strain sequencing project: providing services to taxonomists for standard genome sequencing and annotation.</title>
        <authorList>
            <consortium name="The Broad Institute Genomics Platform"/>
            <consortium name="The Broad Institute Genome Sequencing Center for Infectious Disease"/>
            <person name="Wu L."/>
            <person name="Ma J."/>
        </authorList>
    </citation>
    <scope>NUCLEOTIDE SEQUENCE [LARGE SCALE GENOMIC DNA]</scope>
    <source>
        <strain evidence="8">CGMCC 1.7064</strain>
    </source>
</reference>
<dbReference type="SUPFAM" id="SSF51905">
    <property type="entry name" value="FAD/NAD(P)-binding domain"/>
    <property type="match status" value="2"/>
</dbReference>
<evidence type="ECO:0000256" key="3">
    <source>
        <dbReference type="ARBA" id="ARBA00022827"/>
    </source>
</evidence>
<dbReference type="PANTHER" id="PTHR43557">
    <property type="entry name" value="APOPTOSIS-INDUCING FACTOR 1"/>
    <property type="match status" value="1"/>
</dbReference>
<keyword evidence="3" id="KW-0274">FAD</keyword>
<dbReference type="SUPFAM" id="SSF55424">
    <property type="entry name" value="FAD/NAD-linked reductases, dimerisation (C-terminal) domain"/>
    <property type="match status" value="1"/>
</dbReference>
<dbReference type="Gene3D" id="3.30.390.30">
    <property type="match status" value="1"/>
</dbReference>
<evidence type="ECO:0000259" key="5">
    <source>
        <dbReference type="Pfam" id="PF07992"/>
    </source>
</evidence>
<comment type="cofactor">
    <cofactor evidence="1">
        <name>FAD</name>
        <dbReference type="ChEBI" id="CHEBI:57692"/>
    </cofactor>
</comment>
<keyword evidence="2" id="KW-0285">Flavoprotein</keyword>
<gene>
    <name evidence="7" type="ORF">GCM10010977_11890</name>
</gene>
<dbReference type="RefSeq" id="WP_188805210.1">
    <property type="nucleotide sequence ID" value="NZ_BAAAOU010000004.1"/>
</dbReference>
<feature type="domain" description="Reductase C-terminal" evidence="6">
    <location>
        <begin position="329"/>
        <end position="412"/>
    </location>
</feature>
<evidence type="ECO:0000256" key="1">
    <source>
        <dbReference type="ARBA" id="ARBA00001974"/>
    </source>
</evidence>
<dbReference type="PANTHER" id="PTHR43557:SF2">
    <property type="entry name" value="RIESKE DOMAIN-CONTAINING PROTEIN-RELATED"/>
    <property type="match status" value="1"/>
</dbReference>
<evidence type="ECO:0000313" key="7">
    <source>
        <dbReference type="EMBL" id="GGO43532.1"/>
    </source>
</evidence>
<dbReference type="InterPro" id="IPR016156">
    <property type="entry name" value="FAD/NAD-linked_Rdtase_dimer_sf"/>
</dbReference>
<dbReference type="Pfam" id="PF14759">
    <property type="entry name" value="Reductase_C"/>
    <property type="match status" value="1"/>
</dbReference>
<keyword evidence="8" id="KW-1185">Reference proteome</keyword>
<keyword evidence="4" id="KW-0560">Oxidoreductase</keyword>
<dbReference type="InterPro" id="IPR050446">
    <property type="entry name" value="FAD-oxidoreductase/Apoptosis"/>
</dbReference>
<feature type="domain" description="FAD/NAD(P)-binding" evidence="5">
    <location>
        <begin position="5"/>
        <end position="310"/>
    </location>
</feature>
<evidence type="ECO:0000256" key="2">
    <source>
        <dbReference type="ARBA" id="ARBA00022630"/>
    </source>
</evidence>
<dbReference type="InterPro" id="IPR036188">
    <property type="entry name" value="FAD/NAD-bd_sf"/>
</dbReference>
<dbReference type="EMBL" id="BMLQ01000003">
    <property type="protein sequence ID" value="GGO43532.1"/>
    <property type="molecule type" value="Genomic_DNA"/>
</dbReference>
<sequence length="416" mass="43559">MSPRKVIVVGAGHAGGTFVALLRREGFDGEIAMVGTEVHAPYHRPPLSKSFGGPKDGGDRGAPAKWLYDPAFYQEQGIDLHLSETVTSVDRGGRSVTLSGGAVLDYDVLVLATGAEPRSLGLPGEGLEGIHTLRDVGDAVRLDEAITSGRPLAIVGGGYIGLEVAAAARAHGVDVTVIEREDRLLARVASPALSGLLSEHHQVSGTAILTGAQTVGYVCDAGRVGGVRLADDTVIPCGTVLVGAGAVPRQALAEQAGLECGNGIMVDARCRTSDESILAIGDVTNRPVDGLEMMDGRMRVESIPSAVDQARHAVDVVLGRPAQDHEVPWFWSDQFDLKIKIAGIVHGDYETVQRGDPVRGGFALYHLRDGRLVAAEAVNAPKDFMVAKRMLSTGCPVEAAALRDPDADLRGLVAAA</sequence>
<dbReference type="InterPro" id="IPR023753">
    <property type="entry name" value="FAD/NAD-binding_dom"/>
</dbReference>
<evidence type="ECO:0000313" key="8">
    <source>
        <dbReference type="Proteomes" id="UP000642509"/>
    </source>
</evidence>
<dbReference type="Proteomes" id="UP000642509">
    <property type="component" value="Unassembled WGS sequence"/>
</dbReference>
<dbReference type="InterPro" id="IPR028202">
    <property type="entry name" value="Reductase_C"/>
</dbReference>
<name>A0ABQ2LVH4_9MICC</name>
<comment type="caution">
    <text evidence="7">The sequence shown here is derived from an EMBL/GenBank/DDBJ whole genome shotgun (WGS) entry which is preliminary data.</text>
</comment>
<evidence type="ECO:0000259" key="6">
    <source>
        <dbReference type="Pfam" id="PF14759"/>
    </source>
</evidence>
<dbReference type="Gene3D" id="3.50.50.60">
    <property type="entry name" value="FAD/NAD(P)-binding domain"/>
    <property type="match status" value="2"/>
</dbReference>
<protein>
    <submittedName>
        <fullName evidence="7">Ferredoxin reductase</fullName>
    </submittedName>
</protein>
<proteinExistence type="predicted"/>
<evidence type="ECO:0000256" key="4">
    <source>
        <dbReference type="ARBA" id="ARBA00023002"/>
    </source>
</evidence>
<dbReference type="PRINTS" id="PR00368">
    <property type="entry name" value="FADPNR"/>
</dbReference>
<dbReference type="PRINTS" id="PR00411">
    <property type="entry name" value="PNDRDTASEI"/>
</dbReference>
<accession>A0ABQ2LVH4</accession>
<organism evidence="7 8">
    <name type="scientific">Citricoccus zhacaiensis</name>
    <dbReference type="NCBI Taxonomy" id="489142"/>
    <lineage>
        <taxon>Bacteria</taxon>
        <taxon>Bacillati</taxon>
        <taxon>Actinomycetota</taxon>
        <taxon>Actinomycetes</taxon>
        <taxon>Micrococcales</taxon>
        <taxon>Micrococcaceae</taxon>
        <taxon>Citricoccus</taxon>
    </lineage>
</organism>